<dbReference type="PANTHER" id="PTHR34219">
    <property type="entry name" value="IRON-REGULATED INNER MEMBRANE PROTEIN-RELATED"/>
    <property type="match status" value="1"/>
</dbReference>
<evidence type="ECO:0000256" key="1">
    <source>
        <dbReference type="SAM" id="Phobius"/>
    </source>
</evidence>
<dbReference type="PANTHER" id="PTHR34219:SF6">
    <property type="entry name" value="BLR3280 PROTEIN"/>
    <property type="match status" value="1"/>
</dbReference>
<feature type="transmembrane region" description="Helical" evidence="1">
    <location>
        <begin position="255"/>
        <end position="278"/>
    </location>
</feature>
<organism evidence="3 4">
    <name type="scientific">Bacteroides uniformis</name>
    <dbReference type="NCBI Taxonomy" id="820"/>
    <lineage>
        <taxon>Bacteria</taxon>
        <taxon>Pseudomonadati</taxon>
        <taxon>Bacteroidota</taxon>
        <taxon>Bacteroidia</taxon>
        <taxon>Bacteroidales</taxon>
        <taxon>Bacteroidaceae</taxon>
        <taxon>Bacteroides</taxon>
    </lineage>
</organism>
<evidence type="ECO:0000313" key="3">
    <source>
        <dbReference type="EMBL" id="OUN55478.1"/>
    </source>
</evidence>
<feature type="transmembrane region" description="Helical" evidence="1">
    <location>
        <begin position="185"/>
        <end position="201"/>
    </location>
</feature>
<sequence length="504" mass="59126">MNVITKLMYSIHRILGTLLCILFLMWFLSAFVMMYHRFPRVSAKEKMQKLEMLSQNGDSLPDISSVTARLPHGVKVRSTMLNLNAGHPEFSFSTTKGTFHFLADSAISRPPLDSEHLHRTAALWCSSPITRIDTLHSLDQWIPFAELKKEMPIYKIYFADEAGTQLYLSSQNGEALQFSNRSERFWAWLGAIPHWVYFTWLRQDTVLWTKTVIWLSALGCLMVIAGIWVTVDVWRKTHHNRHSKFSPYRKRWYHWHYVSGILFGIFVLTFTFSGMMSLADIPEWIHKPALKKGSPTRILHARGPRPENYPLDYRRIIAAYPQALQIEWRNFREHPYYIVKDSKNEYYIDATDSLPRPLQLSEEEILKGVESIYASRRDSSQHIPGIRISRLEHFETYYRDMSNMYRGRPQLPVWKIVVDDPDRSVYYIHPETGIIRHTDTSSRWKYWSYTALHRMRLPGLNSNATLRKTVLWVLLLGGTAVCITGVALSVNYIRRKCHKRQKHY</sequence>
<feature type="transmembrane region" description="Helical" evidence="1">
    <location>
        <begin position="470"/>
        <end position="493"/>
    </location>
</feature>
<gene>
    <name evidence="3" type="ORF">B5G17_07120</name>
    <name evidence="2" type="ORF">CE91St12_27000</name>
</gene>
<proteinExistence type="predicted"/>
<name>A0A1Y3V7Y1_BACUN</name>
<dbReference type="EMBL" id="BQNL01000001">
    <property type="protein sequence ID" value="GKH14490.1"/>
    <property type="molecule type" value="Genomic_DNA"/>
</dbReference>
<keyword evidence="1" id="KW-0812">Transmembrane</keyword>
<evidence type="ECO:0000313" key="4">
    <source>
        <dbReference type="Proteomes" id="UP000196329"/>
    </source>
</evidence>
<dbReference type="EMBL" id="NFHS01000003">
    <property type="protein sequence ID" value="OUN55478.1"/>
    <property type="molecule type" value="Genomic_DNA"/>
</dbReference>
<evidence type="ECO:0000313" key="2">
    <source>
        <dbReference type="EMBL" id="GKH14490.1"/>
    </source>
</evidence>
<dbReference type="Proteomes" id="UP001055048">
    <property type="component" value="Unassembled WGS sequence"/>
</dbReference>
<dbReference type="RefSeq" id="WP_087332494.1">
    <property type="nucleotide sequence ID" value="NZ_BQNL01000001.1"/>
</dbReference>
<reference evidence="2" key="3">
    <citation type="submission" date="2022-01" db="EMBL/GenBank/DDBJ databases">
        <title>Novel bile acid biosynthetic pathways are enriched in the microbiome of centenarians.</title>
        <authorList>
            <person name="Sato Y."/>
            <person name="Atarashi K."/>
            <person name="Plichta R.D."/>
            <person name="Arai Y."/>
            <person name="Sasajima S."/>
            <person name="Kearney M.S."/>
            <person name="Suda W."/>
            <person name="Takeshita K."/>
            <person name="Sasaki T."/>
            <person name="Okamoto S."/>
            <person name="Skelly N.A."/>
            <person name="Okamura Y."/>
            <person name="Vlamakis H."/>
            <person name="Li Y."/>
            <person name="Tanoue T."/>
            <person name="Takei H."/>
            <person name="Nittono H."/>
            <person name="Narushima S."/>
            <person name="Irie J."/>
            <person name="Itoh H."/>
            <person name="Moriya K."/>
            <person name="Sugiura Y."/>
            <person name="Suematsu M."/>
            <person name="Moritoki N."/>
            <person name="Shibata S."/>
            <person name="Littman R.D."/>
            <person name="Fischbach A.M."/>
            <person name="Uwamino Y."/>
            <person name="Inoue T."/>
            <person name="Honda A."/>
            <person name="Hattori M."/>
            <person name="Murai T."/>
            <person name="Xavier J.R."/>
            <person name="Hirose N."/>
            <person name="Honda K."/>
        </authorList>
    </citation>
    <scope>NUCLEOTIDE SEQUENCE</scope>
    <source>
        <strain evidence="2">CE91-St12</strain>
    </source>
</reference>
<dbReference type="InterPro" id="IPR005625">
    <property type="entry name" value="PepSY-ass_TM"/>
</dbReference>
<accession>A0A1Y3V7Y1</accession>
<reference evidence="4" key="1">
    <citation type="submission" date="2017-04" db="EMBL/GenBank/DDBJ databases">
        <title>Function of individual gut microbiota members based on whole genome sequencing of pure cultures obtained from chicken caecum.</title>
        <authorList>
            <person name="Medvecky M."/>
            <person name="Cejkova D."/>
            <person name="Polansky O."/>
            <person name="Karasova D."/>
            <person name="Kubasova T."/>
            <person name="Cizek A."/>
            <person name="Rychlik I."/>
        </authorList>
    </citation>
    <scope>NUCLEOTIDE SEQUENCE [LARGE SCALE GENOMIC DNA]</scope>
    <source>
        <strain evidence="4">An67</strain>
    </source>
</reference>
<reference evidence="3" key="2">
    <citation type="journal article" date="2018" name="BMC Genomics">
        <title>Whole genome sequencing and function prediction of 133 gut anaerobes isolated from chicken caecum in pure cultures.</title>
        <authorList>
            <person name="Medvecky M."/>
            <person name="Cejkova D."/>
            <person name="Polansky O."/>
            <person name="Karasova D."/>
            <person name="Kubasova T."/>
            <person name="Cizek A."/>
            <person name="Rychlik I."/>
        </authorList>
    </citation>
    <scope>NUCLEOTIDE SEQUENCE</scope>
    <source>
        <strain evidence="3">An67</strain>
    </source>
</reference>
<dbReference type="AlphaFoldDB" id="A0A1Y3V7Y1"/>
<comment type="caution">
    <text evidence="3">The sequence shown here is derived from an EMBL/GenBank/DDBJ whole genome shotgun (WGS) entry which is preliminary data.</text>
</comment>
<feature type="transmembrane region" description="Helical" evidence="1">
    <location>
        <begin position="213"/>
        <end position="234"/>
    </location>
</feature>
<keyword evidence="1" id="KW-0472">Membrane</keyword>
<dbReference type="Proteomes" id="UP000196329">
    <property type="component" value="Unassembled WGS sequence"/>
</dbReference>
<protein>
    <submittedName>
        <fullName evidence="3">Peptidase</fullName>
    </submittedName>
</protein>
<feature type="transmembrane region" description="Helical" evidence="1">
    <location>
        <begin position="14"/>
        <end position="35"/>
    </location>
</feature>
<keyword evidence="1" id="KW-1133">Transmembrane helix</keyword>